<reference evidence="1 2" key="1">
    <citation type="journal article" date="2024" name="IMA Fungus">
        <title>IMA Genome - F19 : A genome assembly and annotation guide to empower mycologists, including annotated draft genome sequences of Ceratocystis pirilliformis, Diaporthe australafricana, Fusarium ophioides, Paecilomyces lecythidis, and Sporothrix stenoceras.</title>
        <authorList>
            <person name="Aylward J."/>
            <person name="Wilson A.M."/>
            <person name="Visagie C.M."/>
            <person name="Spraker J."/>
            <person name="Barnes I."/>
            <person name="Buitendag C."/>
            <person name="Ceriani C."/>
            <person name="Del Mar Angel L."/>
            <person name="du Plessis D."/>
            <person name="Fuchs T."/>
            <person name="Gasser K."/>
            <person name="Kramer D."/>
            <person name="Li W."/>
            <person name="Munsamy K."/>
            <person name="Piso A."/>
            <person name="Price J.L."/>
            <person name="Sonnekus B."/>
            <person name="Thomas C."/>
            <person name="van der Nest A."/>
            <person name="van Dijk A."/>
            <person name="van Heerden A."/>
            <person name="van Vuuren N."/>
            <person name="Yilmaz N."/>
            <person name="Duong T.A."/>
            <person name="van der Merwe N.A."/>
            <person name="Wingfield M.J."/>
            <person name="Wingfield B.D."/>
        </authorList>
    </citation>
    <scope>NUCLEOTIDE SEQUENCE [LARGE SCALE GENOMIC DNA]</scope>
    <source>
        <strain evidence="1 2">CMW 5346</strain>
    </source>
</reference>
<gene>
    <name evidence="1" type="ORF">Sste5346_006944</name>
</gene>
<dbReference type="Proteomes" id="UP001583186">
    <property type="component" value="Unassembled WGS sequence"/>
</dbReference>
<keyword evidence="2" id="KW-1185">Reference proteome</keyword>
<comment type="caution">
    <text evidence="1">The sequence shown here is derived from an EMBL/GenBank/DDBJ whole genome shotgun (WGS) entry which is preliminary data.</text>
</comment>
<organism evidence="1 2">
    <name type="scientific">Sporothrix stenoceras</name>
    <dbReference type="NCBI Taxonomy" id="5173"/>
    <lineage>
        <taxon>Eukaryota</taxon>
        <taxon>Fungi</taxon>
        <taxon>Dikarya</taxon>
        <taxon>Ascomycota</taxon>
        <taxon>Pezizomycotina</taxon>
        <taxon>Sordariomycetes</taxon>
        <taxon>Sordariomycetidae</taxon>
        <taxon>Ophiostomatales</taxon>
        <taxon>Ophiostomataceae</taxon>
        <taxon>Sporothrix</taxon>
    </lineage>
</organism>
<protein>
    <submittedName>
        <fullName evidence="1">Uncharacterized protein</fullName>
    </submittedName>
</protein>
<proteinExistence type="predicted"/>
<evidence type="ECO:0000313" key="1">
    <source>
        <dbReference type="EMBL" id="KAL1892658.1"/>
    </source>
</evidence>
<name>A0ABR3YW99_9PEZI</name>
<accession>A0ABR3YW99</accession>
<dbReference type="EMBL" id="JAWCUI010000043">
    <property type="protein sequence ID" value="KAL1892658.1"/>
    <property type="molecule type" value="Genomic_DNA"/>
</dbReference>
<evidence type="ECO:0000313" key="2">
    <source>
        <dbReference type="Proteomes" id="UP001583186"/>
    </source>
</evidence>
<sequence length="159" mass="17051">MVTSATTSPATYLHHRRQWLSSDVVTDCDGGASGDFPHCFRVTSNSDDTQNLQIAQYGIPTDADGVYEVGIIYRLTQLDLNDGGSGLTQALLPDCYAGGNHFLSKDLLAADVSTSWTTFSTPITVPSSSSKLNCYIGPRPAIATFDIAFFYMGANCGSY</sequence>